<dbReference type="RefSeq" id="WP_095327273.1">
    <property type="nucleotide sequence ID" value="NZ_BOQQ01000004.1"/>
</dbReference>
<evidence type="ECO:0000259" key="3">
    <source>
        <dbReference type="SMART" id="SM01007"/>
    </source>
</evidence>
<dbReference type="SMART" id="SM01007">
    <property type="entry name" value="Aldolase_II"/>
    <property type="match status" value="1"/>
</dbReference>
<keyword evidence="2" id="KW-0456">Lyase</keyword>
<protein>
    <submittedName>
        <fullName evidence="4">Aldolase</fullName>
    </submittedName>
</protein>
<dbReference type="InterPro" id="IPR001303">
    <property type="entry name" value="Aldolase_II/adducin_N"/>
</dbReference>
<dbReference type="EMBL" id="NPCC01000038">
    <property type="protein sequence ID" value="PAE87208.1"/>
    <property type="molecule type" value="Genomic_DNA"/>
</dbReference>
<dbReference type="PANTHER" id="PTHR22789:SF0">
    <property type="entry name" value="3-OXO-TETRONATE 4-PHOSPHATE DECARBOXYLASE-RELATED"/>
    <property type="match status" value="1"/>
</dbReference>
<feature type="domain" description="Class II aldolase/adducin N-terminal" evidence="3">
    <location>
        <begin position="8"/>
        <end position="181"/>
    </location>
</feature>
<proteinExistence type="predicted"/>
<evidence type="ECO:0000313" key="4">
    <source>
        <dbReference type="EMBL" id="PAE87208.1"/>
    </source>
</evidence>
<dbReference type="SUPFAM" id="SSF53639">
    <property type="entry name" value="AraD/HMP-PK domain-like"/>
    <property type="match status" value="1"/>
</dbReference>
<dbReference type="Pfam" id="PF00596">
    <property type="entry name" value="Aldolase_II"/>
    <property type="match status" value="1"/>
</dbReference>
<organism evidence="4 5">
    <name type="scientific">Shouchella clausii</name>
    <name type="common">Alkalihalobacillus clausii</name>
    <dbReference type="NCBI Taxonomy" id="79880"/>
    <lineage>
        <taxon>Bacteria</taxon>
        <taxon>Bacillati</taxon>
        <taxon>Bacillota</taxon>
        <taxon>Bacilli</taxon>
        <taxon>Bacillales</taxon>
        <taxon>Bacillaceae</taxon>
        <taxon>Shouchella</taxon>
    </lineage>
</organism>
<evidence type="ECO:0000313" key="5">
    <source>
        <dbReference type="Proteomes" id="UP000216207"/>
    </source>
</evidence>
<gene>
    <name evidence="4" type="ORF">CHH72_19595</name>
</gene>
<dbReference type="GO" id="GO:0016832">
    <property type="term" value="F:aldehyde-lyase activity"/>
    <property type="evidence" value="ECO:0007669"/>
    <property type="project" value="TreeGrafter"/>
</dbReference>
<evidence type="ECO:0000256" key="2">
    <source>
        <dbReference type="ARBA" id="ARBA00023239"/>
    </source>
</evidence>
<reference evidence="4 5" key="1">
    <citation type="submission" date="2017-07" db="EMBL/GenBank/DDBJ databases">
        <title>Isolation and whole genome analysis of endospore-forming bacteria from heroin.</title>
        <authorList>
            <person name="Kalinowski J."/>
            <person name="Ahrens B."/>
            <person name="Al-Dilaimi A."/>
            <person name="Winkler A."/>
            <person name="Wibberg D."/>
            <person name="Schleenbecker U."/>
            <person name="Ruckert C."/>
            <person name="Wolfel R."/>
            <person name="Grass G."/>
        </authorList>
    </citation>
    <scope>NUCLEOTIDE SEQUENCE [LARGE SCALE GENOMIC DNA]</scope>
    <source>
        <strain evidence="4 5">7539</strain>
    </source>
</reference>
<evidence type="ECO:0000256" key="1">
    <source>
        <dbReference type="ARBA" id="ARBA00022723"/>
    </source>
</evidence>
<accession>A0A268NUV6</accession>
<dbReference type="GO" id="GO:0019323">
    <property type="term" value="P:pentose catabolic process"/>
    <property type="evidence" value="ECO:0007669"/>
    <property type="project" value="TreeGrafter"/>
</dbReference>
<comment type="caution">
    <text evidence="4">The sequence shown here is derived from an EMBL/GenBank/DDBJ whole genome shotgun (WGS) entry which is preliminary data.</text>
</comment>
<dbReference type="PANTHER" id="PTHR22789">
    <property type="entry name" value="FUCULOSE PHOSPHATE ALDOLASE"/>
    <property type="match status" value="1"/>
</dbReference>
<dbReference type="InterPro" id="IPR050197">
    <property type="entry name" value="Aldolase_class_II_sugar_metab"/>
</dbReference>
<dbReference type="AlphaFoldDB" id="A0A268NUV6"/>
<dbReference type="InterPro" id="IPR036409">
    <property type="entry name" value="Aldolase_II/adducin_N_sf"/>
</dbReference>
<dbReference type="Gene3D" id="3.40.225.10">
    <property type="entry name" value="Class II aldolase/adducin N-terminal domain"/>
    <property type="match status" value="1"/>
</dbReference>
<dbReference type="GO" id="GO:0046872">
    <property type="term" value="F:metal ion binding"/>
    <property type="evidence" value="ECO:0007669"/>
    <property type="project" value="UniProtKB-KW"/>
</dbReference>
<name>A0A268NUV6_SHOCL</name>
<dbReference type="GO" id="GO:0005829">
    <property type="term" value="C:cytosol"/>
    <property type="evidence" value="ECO:0007669"/>
    <property type="project" value="TreeGrafter"/>
</dbReference>
<keyword evidence="1" id="KW-0479">Metal-binding</keyword>
<sequence length="218" mass="24630">MQNHSILQDLQKTGLFMMEKNLAWGTAGNISAKCEDGYLISATGTYLGELEVEDFAYCQGGEHLAGKKPSKEYVMHEGIYEQRPEIGAVLHSSPFYSTLIANSDLHLPSNYFVESMYYLERIVRIPYYQPGSKELAQAVKERAKEANVFLLENHGIIVCDVNLKEARTALQTLEYTARMHITALEKGITINGLSDDTVHQFLHHSGYKPVRQWGETKQ</sequence>
<dbReference type="Proteomes" id="UP000216207">
    <property type="component" value="Unassembled WGS sequence"/>
</dbReference>